<dbReference type="GO" id="GO:0031533">
    <property type="term" value="C:mRNA capping enzyme complex"/>
    <property type="evidence" value="ECO:0007669"/>
    <property type="project" value="InterPro"/>
</dbReference>
<dbReference type="Pfam" id="PF15320">
    <property type="entry name" value="RAM"/>
    <property type="match status" value="1"/>
</dbReference>
<evidence type="ECO:0000313" key="2">
    <source>
        <dbReference type="EMBL" id="GBM99342.1"/>
    </source>
</evidence>
<dbReference type="GO" id="GO:0003723">
    <property type="term" value="F:RNA binding"/>
    <property type="evidence" value="ECO:0007669"/>
    <property type="project" value="InterPro"/>
</dbReference>
<comment type="caution">
    <text evidence="2">The sequence shown here is derived from an EMBL/GenBank/DDBJ whole genome shotgun (WGS) entry which is preliminary data.</text>
</comment>
<proteinExistence type="predicted"/>
<organism evidence="2 3">
    <name type="scientific">Araneus ventricosus</name>
    <name type="common">Orbweaver spider</name>
    <name type="synonym">Epeira ventricosa</name>
    <dbReference type="NCBI Taxonomy" id="182803"/>
    <lineage>
        <taxon>Eukaryota</taxon>
        <taxon>Metazoa</taxon>
        <taxon>Ecdysozoa</taxon>
        <taxon>Arthropoda</taxon>
        <taxon>Chelicerata</taxon>
        <taxon>Arachnida</taxon>
        <taxon>Araneae</taxon>
        <taxon>Araneomorphae</taxon>
        <taxon>Entelegynae</taxon>
        <taxon>Araneoidea</taxon>
        <taxon>Araneidae</taxon>
        <taxon>Araneus</taxon>
    </lineage>
</organism>
<name>A0A4Y2KD94_ARAVE</name>
<dbReference type="AlphaFoldDB" id="A0A4Y2KD94"/>
<feature type="region of interest" description="Disordered" evidence="1">
    <location>
        <begin position="61"/>
        <end position="130"/>
    </location>
</feature>
<accession>A0A4Y2KD94</accession>
<evidence type="ECO:0000313" key="3">
    <source>
        <dbReference type="Proteomes" id="UP000499080"/>
    </source>
</evidence>
<dbReference type="Proteomes" id="UP000499080">
    <property type="component" value="Unassembled WGS sequence"/>
</dbReference>
<dbReference type="OrthoDB" id="5875297at2759"/>
<dbReference type="GO" id="GO:0106005">
    <property type="term" value="P:RNA 5'-cap (guanine-N7)-methylation"/>
    <property type="evidence" value="ECO:0007669"/>
    <property type="project" value="InterPro"/>
</dbReference>
<sequence>MANSDCSKEEEMLEDLFKDRFTEKDVPYCELKSQPLSAPTAVYPWKLKKQWFKSWNYSRDRHNRDRNRSRYDRDNYSNHSRDRSQDAESSQHCDRRRDGQDSYRQRRDDRSWTRDEERRDNRRNYHRDRD</sequence>
<evidence type="ECO:0000256" key="1">
    <source>
        <dbReference type="SAM" id="MobiDB-lite"/>
    </source>
</evidence>
<dbReference type="EMBL" id="BGPR01004408">
    <property type="protein sequence ID" value="GBM99342.1"/>
    <property type="molecule type" value="Genomic_DNA"/>
</dbReference>
<gene>
    <name evidence="2" type="ORF">AVEN_111914_1</name>
</gene>
<protein>
    <submittedName>
        <fullName evidence="2">Uncharacterized protein</fullName>
    </submittedName>
</protein>
<dbReference type="InterPro" id="IPR028271">
    <property type="entry name" value="RAMAC"/>
</dbReference>
<keyword evidence="3" id="KW-1185">Reference proteome</keyword>
<reference evidence="2 3" key="1">
    <citation type="journal article" date="2019" name="Sci. Rep.">
        <title>Orb-weaving spider Araneus ventricosus genome elucidates the spidroin gene catalogue.</title>
        <authorList>
            <person name="Kono N."/>
            <person name="Nakamura H."/>
            <person name="Ohtoshi R."/>
            <person name="Moran D.A.P."/>
            <person name="Shinohara A."/>
            <person name="Yoshida Y."/>
            <person name="Fujiwara M."/>
            <person name="Mori M."/>
            <person name="Tomita M."/>
            <person name="Arakawa K."/>
        </authorList>
    </citation>
    <scope>NUCLEOTIDE SEQUENCE [LARGE SCALE GENOMIC DNA]</scope>
</reference>